<evidence type="ECO:0000256" key="3">
    <source>
        <dbReference type="ARBA" id="ARBA00022806"/>
    </source>
</evidence>
<protein>
    <submittedName>
        <fullName evidence="7">Helicase/SNF2 family domain protein</fullName>
        <ecNumber evidence="7">3.6.4.-</ecNumber>
    </submittedName>
</protein>
<dbReference type="SMART" id="SM00487">
    <property type="entry name" value="DEXDc"/>
    <property type="match status" value="1"/>
</dbReference>
<dbReference type="GO" id="GO:0004386">
    <property type="term" value="F:helicase activity"/>
    <property type="evidence" value="ECO:0007669"/>
    <property type="project" value="UniProtKB-KW"/>
</dbReference>
<name>A0A379K035_ECTOL</name>
<feature type="domain" description="Helicase ATP-binding" evidence="5">
    <location>
        <begin position="177"/>
        <end position="348"/>
    </location>
</feature>
<dbReference type="SUPFAM" id="SSF52540">
    <property type="entry name" value="P-loop containing nucleoside triphosphate hydrolases"/>
    <property type="match status" value="2"/>
</dbReference>
<accession>A0A379K035</accession>
<dbReference type="AlphaFoldDB" id="A0A379K035"/>
<organism evidence="7 8">
    <name type="scientific">Ectopseudomonas oleovorans</name>
    <name type="common">Pseudomonas oleovorans</name>
    <dbReference type="NCBI Taxonomy" id="301"/>
    <lineage>
        <taxon>Bacteria</taxon>
        <taxon>Pseudomonadati</taxon>
        <taxon>Pseudomonadota</taxon>
        <taxon>Gammaproteobacteria</taxon>
        <taxon>Pseudomonadales</taxon>
        <taxon>Pseudomonadaceae</taxon>
        <taxon>Ectopseudomonas</taxon>
    </lineage>
</organism>
<dbReference type="CDD" id="cd18793">
    <property type="entry name" value="SF2_C_SNF"/>
    <property type="match status" value="1"/>
</dbReference>
<evidence type="ECO:0000259" key="6">
    <source>
        <dbReference type="PROSITE" id="PS51194"/>
    </source>
</evidence>
<dbReference type="GO" id="GO:0016787">
    <property type="term" value="F:hydrolase activity"/>
    <property type="evidence" value="ECO:0007669"/>
    <property type="project" value="UniProtKB-KW"/>
</dbReference>
<keyword evidence="4" id="KW-0067">ATP-binding</keyword>
<evidence type="ECO:0000313" key="7">
    <source>
        <dbReference type="EMBL" id="SUD58060.1"/>
    </source>
</evidence>
<keyword evidence="1" id="KW-0547">Nucleotide-binding</keyword>
<dbReference type="Gene3D" id="3.40.50.300">
    <property type="entry name" value="P-loop containing nucleotide triphosphate hydrolases"/>
    <property type="match status" value="1"/>
</dbReference>
<dbReference type="InterPro" id="IPR038718">
    <property type="entry name" value="SNF2-like_sf"/>
</dbReference>
<dbReference type="InterPro" id="IPR057342">
    <property type="entry name" value="DEXDc_RapA"/>
</dbReference>
<gene>
    <name evidence="7" type="primary">rapA_1</name>
    <name evidence="7" type="ORF">NCTC10860_00291</name>
</gene>
<evidence type="ECO:0000256" key="2">
    <source>
        <dbReference type="ARBA" id="ARBA00022801"/>
    </source>
</evidence>
<keyword evidence="2 7" id="KW-0378">Hydrolase</keyword>
<sequence length="954" mass="108572">MKPLRLNHVPGCWVSQTLPSGQSERRGIVKMAIAKEAEDQLQVHWFSPEKKLAYVDASAVRSGFQNGMDVVDETPGSGVRSLGQGVIMQQRTLAGSEQVLVDFPERGERHWLPYQYLRQVKGVKHRFVTASKGEAHDAERMRLRMLAHAIKVWNENTGALSHLEIEPLPHQIHLVHHILASGNFNWLIADDVGLGKTIETGMLLHALRQRDLVKRILLITPAGLTKQWQEELYHKFKLEDFEIYGEDFFINEPRQWKMHDCVIGSMDRLKQGGHLESLLQAEPWDLVIFDEGHRLSRRQYGQKLDSSERYDLAKNLRSQTKHMLLLSATPHQGMQDKFVALLELLRPERRTELMALNLKPEILHDMVFRNHKADVTDAEGNFIFQGKITKALQVPSSPESIEFDKTLQNYLRKGYDAGEALGRTGNAIGFVMTVYRKLAASSAAAIHRALCNRLQRLLDDEANGISEEEPRDQRYLGEWEEQFTSDAREFFAGEVQLLKDLIAEAAALKANDLKLKLFIEDIIGRIHAANADEKVLIFTEYRTTQNYLREALADHYGSDQVELINGSMQHAERREAIKRFEEQGRFLISTEAGGEGINLQSKCHVMVNYDLPWNPMRLVQRIGRLYRYGQKKKVVVFNIQQTDSLDQNIVDLMYERIDSVVTDLAEVQRHEFNEGLKDEILGELAELIDVEDILQQATKLGIDRTRERIDEALKQARTAAAKQRELFVHAATSDPNELRDELEITVEHLYSFVLGMFEQLGIEVAERSHKERLLRIRLSEQVMRDMGLSPKASQRMDVTLDRMLAANRPDTHMLDLNSKLMQYLLGKACEHDFGGLAAMLKAPELGEGALLGAMLRWQGPQGKRMRQEFVAIQVSDGKAKLNPAKASQWLLSPAEHSSLIPDPEASKGLFKVAEETANKRLADASNRYLIPENLDWAAAGWTQANISFQQSKYS</sequence>
<dbReference type="SMART" id="SM00490">
    <property type="entry name" value="HELICc"/>
    <property type="match status" value="1"/>
</dbReference>
<dbReference type="InterPro" id="IPR000330">
    <property type="entry name" value="SNF2_N"/>
</dbReference>
<dbReference type="Proteomes" id="UP000254084">
    <property type="component" value="Unassembled WGS sequence"/>
</dbReference>
<dbReference type="GO" id="GO:0005524">
    <property type="term" value="F:ATP binding"/>
    <property type="evidence" value="ECO:0007669"/>
    <property type="project" value="UniProtKB-KW"/>
</dbReference>
<dbReference type="PANTHER" id="PTHR10799">
    <property type="entry name" value="SNF2/RAD54 HELICASE FAMILY"/>
    <property type="match status" value="1"/>
</dbReference>
<evidence type="ECO:0000313" key="8">
    <source>
        <dbReference type="Proteomes" id="UP000254084"/>
    </source>
</evidence>
<evidence type="ECO:0000256" key="4">
    <source>
        <dbReference type="ARBA" id="ARBA00022840"/>
    </source>
</evidence>
<reference evidence="7 8" key="1">
    <citation type="submission" date="2018-06" db="EMBL/GenBank/DDBJ databases">
        <authorList>
            <consortium name="Pathogen Informatics"/>
            <person name="Doyle S."/>
        </authorList>
    </citation>
    <scope>NUCLEOTIDE SEQUENCE [LARGE SCALE GENOMIC DNA]</scope>
    <source>
        <strain evidence="7 8">NCTC10860</strain>
    </source>
</reference>
<feature type="domain" description="Helicase C-terminal" evidence="6">
    <location>
        <begin position="518"/>
        <end position="668"/>
    </location>
</feature>
<proteinExistence type="predicted"/>
<dbReference type="Gene3D" id="3.40.50.10810">
    <property type="entry name" value="Tandem AAA-ATPase domain"/>
    <property type="match status" value="1"/>
</dbReference>
<dbReference type="EMBL" id="UGUW01000004">
    <property type="protein sequence ID" value="SUD58060.1"/>
    <property type="molecule type" value="Genomic_DNA"/>
</dbReference>
<evidence type="ECO:0000256" key="1">
    <source>
        <dbReference type="ARBA" id="ARBA00022741"/>
    </source>
</evidence>
<dbReference type="Pfam" id="PF00271">
    <property type="entry name" value="Helicase_C"/>
    <property type="match status" value="1"/>
</dbReference>
<dbReference type="PROSITE" id="PS51194">
    <property type="entry name" value="HELICASE_CTER"/>
    <property type="match status" value="1"/>
</dbReference>
<dbReference type="Pfam" id="PF00176">
    <property type="entry name" value="SNF2-rel_dom"/>
    <property type="match status" value="1"/>
</dbReference>
<dbReference type="InterPro" id="IPR014001">
    <property type="entry name" value="Helicase_ATP-bd"/>
</dbReference>
<keyword evidence="3 7" id="KW-0347">Helicase</keyword>
<dbReference type="InterPro" id="IPR001650">
    <property type="entry name" value="Helicase_C-like"/>
</dbReference>
<dbReference type="InterPro" id="IPR027417">
    <property type="entry name" value="P-loop_NTPase"/>
</dbReference>
<dbReference type="PROSITE" id="PS51192">
    <property type="entry name" value="HELICASE_ATP_BIND_1"/>
    <property type="match status" value="1"/>
</dbReference>
<evidence type="ECO:0000259" key="5">
    <source>
        <dbReference type="PROSITE" id="PS51192"/>
    </source>
</evidence>
<dbReference type="CDD" id="cd18011">
    <property type="entry name" value="DEXDc_RapA"/>
    <property type="match status" value="1"/>
</dbReference>
<dbReference type="EC" id="3.6.4.-" evidence="7"/>
<dbReference type="InterPro" id="IPR049730">
    <property type="entry name" value="SNF2/RAD54-like_C"/>
</dbReference>